<evidence type="ECO:0000313" key="2">
    <source>
        <dbReference type="EMBL" id="CEN56436.1"/>
    </source>
</evidence>
<protein>
    <submittedName>
        <fullName evidence="2">Putative thiol-disulfide oxidoreductase DCC</fullName>
    </submittedName>
</protein>
<feature type="transmembrane region" description="Helical" evidence="1">
    <location>
        <begin position="89"/>
        <end position="110"/>
    </location>
</feature>
<keyword evidence="1" id="KW-0472">Membrane</keyword>
<dbReference type="Pfam" id="PF04134">
    <property type="entry name" value="DCC1-like"/>
    <property type="match status" value="1"/>
</dbReference>
<dbReference type="STRING" id="1581680.BN1209_1397"/>
<dbReference type="KEGG" id="mbac:BN1209_1397"/>
<keyword evidence="3" id="KW-1185">Reference proteome</keyword>
<dbReference type="GO" id="GO:0015035">
    <property type="term" value="F:protein-disulfide reductase activity"/>
    <property type="evidence" value="ECO:0007669"/>
    <property type="project" value="InterPro"/>
</dbReference>
<accession>A0A0B7IVS6</accession>
<dbReference type="InterPro" id="IPR044691">
    <property type="entry name" value="DCC1_Trx"/>
</dbReference>
<dbReference type="PANTHER" id="PTHR34290:SF2">
    <property type="entry name" value="OS04G0668800 PROTEIN"/>
    <property type="match status" value="1"/>
</dbReference>
<evidence type="ECO:0000313" key="3">
    <source>
        <dbReference type="Proteomes" id="UP000056322"/>
    </source>
</evidence>
<name>A0A0B7IVS6_9PROT</name>
<dbReference type="Proteomes" id="UP000056322">
    <property type="component" value="Chromosome 1"/>
</dbReference>
<dbReference type="AlphaFoldDB" id="A0A0B7IVS6"/>
<proteinExistence type="predicted"/>
<organism evidence="2 3">
    <name type="scientific">Candidatus Methylopumilus turicensis</name>
    <dbReference type="NCBI Taxonomy" id="1581680"/>
    <lineage>
        <taxon>Bacteria</taxon>
        <taxon>Pseudomonadati</taxon>
        <taxon>Pseudomonadota</taxon>
        <taxon>Betaproteobacteria</taxon>
        <taxon>Nitrosomonadales</taxon>
        <taxon>Methylophilaceae</taxon>
        <taxon>Candidatus Methylopumilus</taxon>
    </lineage>
</organism>
<evidence type="ECO:0000256" key="1">
    <source>
        <dbReference type="SAM" id="Phobius"/>
    </source>
</evidence>
<sequence length="143" mass="16760">MYLASLKTITEKLTIYYDGHCPLCLAEIHFLEHHNHRGLLCFVNLHTLEASSDVNCELAMKTIHGRIGNRLMRGPSVFQEAYKRTDLKFVNYLFSFVWFRFLYAKFYVIFAKYRHPISKAIGPCLLRLSKKRYPGRSKKDAPI</sequence>
<reference evidence="3" key="1">
    <citation type="submission" date="2014-12" db="EMBL/GenBank/DDBJ databases">
        <authorList>
            <person name="Salcher M.M."/>
        </authorList>
    </citation>
    <scope>NUCLEOTIDE SEQUENCE [LARGE SCALE GENOMIC DNA]</scope>
    <source>
        <strain evidence="3">MMS-10A-171</strain>
    </source>
</reference>
<dbReference type="EMBL" id="LN794158">
    <property type="protein sequence ID" value="CEN56436.1"/>
    <property type="molecule type" value="Genomic_DNA"/>
</dbReference>
<keyword evidence="1" id="KW-0812">Transmembrane</keyword>
<dbReference type="HOGENOM" id="CLU_086500_2_1_4"/>
<dbReference type="InterPro" id="IPR007263">
    <property type="entry name" value="DCC1-like"/>
</dbReference>
<dbReference type="PANTHER" id="PTHR34290">
    <property type="entry name" value="SI:CH73-390P7.2"/>
    <property type="match status" value="1"/>
</dbReference>
<dbReference type="RefSeq" id="WP_045751530.1">
    <property type="nucleotide sequence ID" value="NZ_LN794158.1"/>
</dbReference>
<keyword evidence="1" id="KW-1133">Transmembrane helix</keyword>
<dbReference type="OrthoDB" id="5294764at2"/>
<gene>
    <name evidence="2" type="ORF">BN1209_1397</name>
</gene>